<evidence type="ECO:0000313" key="2">
    <source>
        <dbReference type="EMBL" id="OEJ98602.1"/>
    </source>
</evidence>
<comment type="caution">
    <text evidence="2">The sequence shown here is derived from an EMBL/GenBank/DDBJ whole genome shotgun (WGS) entry which is preliminary data.</text>
</comment>
<organism evidence="2 3">
    <name type="scientific">Flavivirga aquatica</name>
    <dbReference type="NCBI Taxonomy" id="1849968"/>
    <lineage>
        <taxon>Bacteria</taxon>
        <taxon>Pseudomonadati</taxon>
        <taxon>Bacteroidota</taxon>
        <taxon>Flavobacteriia</taxon>
        <taxon>Flavobacteriales</taxon>
        <taxon>Flavobacteriaceae</taxon>
        <taxon>Flavivirga</taxon>
    </lineage>
</organism>
<dbReference type="Proteomes" id="UP000095713">
    <property type="component" value="Unassembled WGS sequence"/>
</dbReference>
<protein>
    <submittedName>
        <fullName evidence="2">Uncharacterized protein</fullName>
    </submittedName>
</protein>
<name>A0A1E5SHL0_9FLAO</name>
<reference evidence="2 3" key="1">
    <citation type="submission" date="2016-05" db="EMBL/GenBank/DDBJ databases">
        <title>Draft Genome Sequence of Algibacter sp. Strain SK-16 Isolated from the Surface Water of Aburatsubo Inlet.</title>
        <authorList>
            <person name="Wong S.-K."/>
            <person name="Yoshizawa S."/>
            <person name="Nakajima Y."/>
            <person name="Ogura Y."/>
            <person name="Tetsuya H."/>
            <person name="Hamasaki K."/>
        </authorList>
    </citation>
    <scope>NUCLEOTIDE SEQUENCE [LARGE SCALE GENOMIC DNA]</scope>
    <source>
        <strain evidence="2 3">SK-16</strain>
    </source>
</reference>
<sequence>MSLLLVRASKKLSLNKEIMDSYWKYYKREQNCFFLSHPNLDQASRQPSSFNITPYIFKKMNFDYLLKTDILLLVSSLMISILPCKSIFHILLSYNNDIKR</sequence>
<dbReference type="STRING" id="1849968.A8C32_05225"/>
<keyword evidence="1" id="KW-1133">Transmembrane helix</keyword>
<keyword evidence="1" id="KW-0812">Transmembrane</keyword>
<keyword evidence="1" id="KW-0472">Membrane</keyword>
<dbReference type="RefSeq" id="WP_069831290.1">
    <property type="nucleotide sequence ID" value="NZ_MDJD01000054.1"/>
</dbReference>
<accession>A0A1E5SHL0</accession>
<dbReference type="AlphaFoldDB" id="A0A1E5SHL0"/>
<dbReference type="EMBL" id="MDJD01000054">
    <property type="protein sequence ID" value="OEJ98602.1"/>
    <property type="molecule type" value="Genomic_DNA"/>
</dbReference>
<proteinExistence type="predicted"/>
<keyword evidence="3" id="KW-1185">Reference proteome</keyword>
<evidence type="ECO:0000313" key="3">
    <source>
        <dbReference type="Proteomes" id="UP000095713"/>
    </source>
</evidence>
<evidence type="ECO:0000256" key="1">
    <source>
        <dbReference type="SAM" id="Phobius"/>
    </source>
</evidence>
<feature type="transmembrane region" description="Helical" evidence="1">
    <location>
        <begin position="70"/>
        <end position="92"/>
    </location>
</feature>
<gene>
    <name evidence="2" type="ORF">A8C32_05225</name>
</gene>